<dbReference type="InterPro" id="IPR038718">
    <property type="entry name" value="SNF2-like_sf"/>
</dbReference>
<dbReference type="SMART" id="SM00487">
    <property type="entry name" value="DEXDc"/>
    <property type="match status" value="1"/>
</dbReference>
<dbReference type="GO" id="GO:0016787">
    <property type="term" value="F:hydrolase activity"/>
    <property type="evidence" value="ECO:0007669"/>
    <property type="project" value="UniProtKB-KW"/>
</dbReference>
<dbReference type="Pfam" id="PF00271">
    <property type="entry name" value="Helicase_C"/>
    <property type="match status" value="1"/>
</dbReference>
<keyword evidence="1" id="KW-0378">Hydrolase</keyword>
<dbReference type="InterPro" id="IPR027417">
    <property type="entry name" value="P-loop_NTPase"/>
</dbReference>
<evidence type="ECO:0000313" key="4">
    <source>
        <dbReference type="EMBL" id="VWD46595.1"/>
    </source>
</evidence>
<organism evidence="4 5">
    <name type="scientific">Burkholderia lata (strain ATCC 17760 / DSM 23089 / LMG 22485 / NCIMB 9086 / R18194 / 383)</name>
    <dbReference type="NCBI Taxonomy" id="482957"/>
    <lineage>
        <taxon>Bacteria</taxon>
        <taxon>Pseudomonadati</taxon>
        <taxon>Pseudomonadota</taxon>
        <taxon>Betaproteobacteria</taxon>
        <taxon>Burkholderiales</taxon>
        <taxon>Burkholderiaceae</taxon>
        <taxon>Burkholderia</taxon>
        <taxon>Burkholderia cepacia complex</taxon>
    </lineage>
</organism>
<dbReference type="InterPro" id="IPR000330">
    <property type="entry name" value="SNF2_N"/>
</dbReference>
<gene>
    <name evidence="4" type="ORF">BLA18112_07173</name>
</gene>
<evidence type="ECO:0000259" key="3">
    <source>
        <dbReference type="PROSITE" id="PS51194"/>
    </source>
</evidence>
<dbReference type="CDD" id="cd18793">
    <property type="entry name" value="SF2_C_SNF"/>
    <property type="match status" value="1"/>
</dbReference>
<evidence type="ECO:0000256" key="1">
    <source>
        <dbReference type="ARBA" id="ARBA00022801"/>
    </source>
</evidence>
<dbReference type="Pfam" id="PF00176">
    <property type="entry name" value="SNF2-rel_dom"/>
    <property type="match status" value="1"/>
</dbReference>
<dbReference type="GO" id="GO:0005524">
    <property type="term" value="F:ATP binding"/>
    <property type="evidence" value="ECO:0007669"/>
    <property type="project" value="InterPro"/>
</dbReference>
<dbReference type="RefSeq" id="WP_175047446.1">
    <property type="nucleotide sequence ID" value="NZ_CABVQI010000034.1"/>
</dbReference>
<dbReference type="SMART" id="SM00490">
    <property type="entry name" value="HELICc"/>
    <property type="match status" value="1"/>
</dbReference>
<dbReference type="InterPro" id="IPR049730">
    <property type="entry name" value="SNF2/RAD54-like_C"/>
</dbReference>
<feature type="domain" description="Helicase C-terminal" evidence="3">
    <location>
        <begin position="476"/>
        <end position="630"/>
    </location>
</feature>
<protein>
    <submittedName>
        <fullName evidence="4">SNF2-related protein</fullName>
    </submittedName>
</protein>
<dbReference type="InterPro" id="IPR014001">
    <property type="entry name" value="Helicase_ATP-bd"/>
</dbReference>
<dbReference type="AlphaFoldDB" id="A0A6P3AT63"/>
<dbReference type="Gene3D" id="3.40.50.300">
    <property type="entry name" value="P-loop containing nucleotide triphosphate hydrolases"/>
    <property type="match status" value="1"/>
</dbReference>
<dbReference type="PROSITE" id="PS51194">
    <property type="entry name" value="HELICASE_CTER"/>
    <property type="match status" value="1"/>
</dbReference>
<name>A0A6P3AT63_BURL3</name>
<dbReference type="PROSITE" id="PS51192">
    <property type="entry name" value="HELICASE_ATP_BIND_1"/>
    <property type="match status" value="1"/>
</dbReference>
<evidence type="ECO:0000313" key="5">
    <source>
        <dbReference type="Proteomes" id="UP000494274"/>
    </source>
</evidence>
<feature type="domain" description="Helicase ATP-binding" evidence="2">
    <location>
        <begin position="207"/>
        <end position="365"/>
    </location>
</feature>
<dbReference type="InterPro" id="IPR001650">
    <property type="entry name" value="Helicase_C-like"/>
</dbReference>
<dbReference type="Proteomes" id="UP000494274">
    <property type="component" value="Unassembled WGS sequence"/>
</dbReference>
<evidence type="ECO:0000259" key="2">
    <source>
        <dbReference type="PROSITE" id="PS51192"/>
    </source>
</evidence>
<dbReference type="Gene3D" id="3.40.50.10810">
    <property type="entry name" value="Tandem AAA-ATPase domain"/>
    <property type="match status" value="1"/>
</dbReference>
<accession>A0A6P3AT63</accession>
<dbReference type="EMBL" id="CABVQI010000034">
    <property type="protein sequence ID" value="VWD46595.1"/>
    <property type="molecule type" value="Genomic_DNA"/>
</dbReference>
<sequence>MENDRAHLREFITGLKITSMNTATWVVENSQILLRKASGERVVPPAIEVFKAVFGRLRVCADEAVRSPLDDISSLTFSRAPAQPAVRLSGSDGRNLRLTFGHTTDAGFVRAHGESDQLIHDGRWYPIRADLVQSALDWLEVAGVKPDGLITVGDLVVLRSQKETPFAVFDEVVFDAAKSVIDEPRAPIEGFSGVLYPYQSLGVAFLSLVAEQGVGCILGDEMGLGKTAQVIALLQIEKNAGRGPALVVAPATLLENWRRELASFAPTLTVSLHAGADRAGISVRLQGTDIILVSYDTAIRDEEILCQIAWNIIALDEAQAIKNPEAQRTVAVKRLPRRVSIAVTGTPLENRIDDLWSLADFAMPGLLGGRNSFLSQFGNEIEDAGRLAPIVAPILLRRKVLDVAQDLPERIEVPQALQMSLPLAQAYEALRKQTLEEFGPAGGLVATTRLRMLCAHPLLVGGWYADPSVEMPKYERTVELLEEIFSGGEKALIFSTYQAMANLFMSDMPARFPNAFFDFIDGRVEGAMRQAVVDRFFEHQGYGVLFLNPKAAGAGLNITTANHVIHYNPEWNPALTAQASARSYRRKQTRPVTIHHLFYAQTVEDVIRGAATFKQDLAREAVTGHEGNIDPTAIAQALQISPLT</sequence>
<proteinExistence type="predicted"/>
<dbReference type="GO" id="GO:0004386">
    <property type="term" value="F:helicase activity"/>
    <property type="evidence" value="ECO:0007669"/>
    <property type="project" value="UniProtKB-KW"/>
</dbReference>
<reference evidence="4 5" key="1">
    <citation type="submission" date="2019-09" db="EMBL/GenBank/DDBJ databases">
        <authorList>
            <person name="Depoorter E."/>
        </authorList>
    </citation>
    <scope>NUCLEOTIDE SEQUENCE [LARGE SCALE GENOMIC DNA]</scope>
    <source>
        <strain evidence="4">R-18112</strain>
    </source>
</reference>
<dbReference type="SUPFAM" id="SSF52540">
    <property type="entry name" value="P-loop containing nucleoside triphosphate hydrolases"/>
    <property type="match status" value="2"/>
</dbReference>
<dbReference type="PANTHER" id="PTHR10799">
    <property type="entry name" value="SNF2/RAD54 HELICASE FAMILY"/>
    <property type="match status" value="1"/>
</dbReference>